<keyword evidence="3" id="KW-1185">Reference proteome</keyword>
<dbReference type="InterPro" id="IPR000477">
    <property type="entry name" value="RT_dom"/>
</dbReference>
<dbReference type="AlphaFoldDB" id="A0AAN7RNG8"/>
<evidence type="ECO:0000259" key="1">
    <source>
        <dbReference type="Pfam" id="PF00078"/>
    </source>
</evidence>
<evidence type="ECO:0000313" key="2">
    <source>
        <dbReference type="EMBL" id="KAK4810797.1"/>
    </source>
</evidence>
<dbReference type="Pfam" id="PF00078">
    <property type="entry name" value="RVT_1"/>
    <property type="match status" value="1"/>
</dbReference>
<comment type="caution">
    <text evidence="2">The sequence shown here is derived from an EMBL/GenBank/DDBJ whole genome shotgun (WGS) entry which is preliminary data.</text>
</comment>
<proteinExistence type="predicted"/>
<protein>
    <recommendedName>
        <fullName evidence="1">Reverse transcriptase domain-containing protein</fullName>
    </recommendedName>
</protein>
<reference evidence="2 3" key="1">
    <citation type="journal article" date="2023" name="J. Hered.">
        <title>Chromosome-level genome of the wood stork (Mycteria americana) provides insight into avian chromosome evolution.</title>
        <authorList>
            <person name="Flamio R. Jr."/>
            <person name="Ramstad K.M."/>
        </authorList>
    </citation>
    <scope>NUCLEOTIDE SEQUENCE [LARGE SCALE GENOMIC DNA]</scope>
    <source>
        <strain evidence="2">JAX WOST 10</strain>
    </source>
</reference>
<organism evidence="2 3">
    <name type="scientific">Mycteria americana</name>
    <name type="common">Wood stork</name>
    <dbReference type="NCBI Taxonomy" id="33587"/>
    <lineage>
        <taxon>Eukaryota</taxon>
        <taxon>Metazoa</taxon>
        <taxon>Chordata</taxon>
        <taxon>Craniata</taxon>
        <taxon>Vertebrata</taxon>
        <taxon>Euteleostomi</taxon>
        <taxon>Archelosauria</taxon>
        <taxon>Archosauria</taxon>
        <taxon>Dinosauria</taxon>
        <taxon>Saurischia</taxon>
        <taxon>Theropoda</taxon>
        <taxon>Coelurosauria</taxon>
        <taxon>Aves</taxon>
        <taxon>Neognathae</taxon>
        <taxon>Neoaves</taxon>
        <taxon>Aequornithes</taxon>
        <taxon>Ciconiiformes</taxon>
        <taxon>Ciconiidae</taxon>
        <taxon>Mycteria</taxon>
    </lineage>
</organism>
<dbReference type="Proteomes" id="UP001333110">
    <property type="component" value="Unassembled WGS sequence"/>
</dbReference>
<evidence type="ECO:0000313" key="3">
    <source>
        <dbReference type="Proteomes" id="UP001333110"/>
    </source>
</evidence>
<dbReference type="PANTHER" id="PTHR33332">
    <property type="entry name" value="REVERSE TRANSCRIPTASE DOMAIN-CONTAINING PROTEIN"/>
    <property type="match status" value="1"/>
</dbReference>
<name>A0AAN7RNG8_MYCAM</name>
<accession>A0AAN7RNG8</accession>
<gene>
    <name evidence="2" type="ORF">QYF61_008769</name>
</gene>
<feature type="domain" description="Reverse transcriptase" evidence="1">
    <location>
        <begin position="230"/>
        <end position="336"/>
    </location>
</feature>
<sequence>MVSDLLHHLDTHKSMGPDEIHPRVLKELADVLTKPLSIIYQQSWLTGKVPVDWRLANVTPIYKKGRKEDPGNYRPVSYSGPPEYEPAVCPAVARPHLEYCVQFWAPHYKRDIEVLERVQRRATKLVKGLEQKSDEEQLRELGLFSLEKRRLKGDLIALYSYLKGGCREILPEAMLRHMEDREVIRDSQHGSTKGKSCLTNLVAFYDGAATMISGQGKSYGCRLSGLLNWLDGRIQRVVVNGSMSGWRSVTSGVPQGSVLGPVLLNIFINDIDSGIECTLSKFADDTKLSGPVDTPEGRDAIQRDLDKLKKWAHVNLMRFNLPKCKVLHLGQGNPWYQHRLGDEGIESSPEEKDLGALVDEKLDMSRQCALAAQKANRILGCIKRSVASRSREVILPLYSPLVRPHLESCIQLWSPQYRKDMDLLAWVQRRATKTIRGVEHLSYEDRLREQAIAAKMLEPELHKVLRDVIDTKVSEEGGGGDASGARAEIPLQPLVKTAVKQVVPLQPMEVNGGADIHLQPMEDPKSEQSEYRDIAQVCRDRILKAKAQLELELVRDVKGFFRYVGSKMEAKENVGPQFNGSGDLVTKDMEKAEVLNAFFVCVFTGKLCPQAFQVPEPSVRVCGREALPIVEEYQVRDHLTHLDMHKSMGPDGMHPRVLKELASVIVRQLSIIIERSWQLGEVPDDWRKANVTLIVKDSTKGDPGNCSPVSLTSFARRVMDQIIESQNHRIVWLEGTFKGP</sequence>
<dbReference type="EMBL" id="JAUNZN010000018">
    <property type="protein sequence ID" value="KAK4810797.1"/>
    <property type="molecule type" value="Genomic_DNA"/>
</dbReference>